<dbReference type="PROSITE" id="PS50994">
    <property type="entry name" value="INTEGRASE"/>
    <property type="match status" value="1"/>
</dbReference>
<dbReference type="InterPro" id="IPR054722">
    <property type="entry name" value="PolX-like_BBD"/>
</dbReference>
<dbReference type="Pfam" id="PF00665">
    <property type="entry name" value="rve"/>
    <property type="match status" value="1"/>
</dbReference>
<dbReference type="PANTHER" id="PTHR42648">
    <property type="entry name" value="TRANSPOSASE, PUTATIVE-RELATED"/>
    <property type="match status" value="1"/>
</dbReference>
<evidence type="ECO:0000256" key="3">
    <source>
        <dbReference type="ARBA" id="ARBA00022750"/>
    </source>
</evidence>
<dbReference type="InterPro" id="IPR043502">
    <property type="entry name" value="DNA/RNA_pol_sf"/>
</dbReference>
<dbReference type="Pfam" id="PF13976">
    <property type="entry name" value="gag_pre-integrs"/>
    <property type="match status" value="1"/>
</dbReference>
<reference evidence="7 8" key="1">
    <citation type="journal article" date="2012" name="Nat. Biotechnol.">
        <title>Draft genome sequence of pigeonpea (Cajanus cajan), an orphan legume crop of resource-poor farmers.</title>
        <authorList>
            <person name="Varshney R.K."/>
            <person name="Chen W."/>
            <person name="Li Y."/>
            <person name="Bharti A.K."/>
            <person name="Saxena R.K."/>
            <person name="Schlueter J.A."/>
            <person name="Donoghue M.T."/>
            <person name="Azam S."/>
            <person name="Fan G."/>
            <person name="Whaley A.M."/>
            <person name="Farmer A.D."/>
            <person name="Sheridan J."/>
            <person name="Iwata A."/>
            <person name="Tuteja R."/>
            <person name="Penmetsa R.V."/>
            <person name="Wu W."/>
            <person name="Upadhyaya H.D."/>
            <person name="Yang S.P."/>
            <person name="Shah T."/>
            <person name="Saxena K.B."/>
            <person name="Michael T."/>
            <person name="McCombie W.R."/>
            <person name="Yang B."/>
            <person name="Zhang G."/>
            <person name="Yang H."/>
            <person name="Wang J."/>
            <person name="Spillane C."/>
            <person name="Cook D.R."/>
            <person name="May G.D."/>
            <person name="Xu X."/>
            <person name="Jackson S.A."/>
        </authorList>
    </citation>
    <scope>NUCLEOTIDE SEQUENCE [LARGE SCALE GENOMIC DNA]</scope>
    <source>
        <strain evidence="8">cv. Asha</strain>
    </source>
</reference>
<organism evidence="7 8">
    <name type="scientific">Cajanus cajan</name>
    <name type="common">Pigeon pea</name>
    <name type="synonym">Cajanus indicus</name>
    <dbReference type="NCBI Taxonomy" id="3821"/>
    <lineage>
        <taxon>Eukaryota</taxon>
        <taxon>Viridiplantae</taxon>
        <taxon>Streptophyta</taxon>
        <taxon>Embryophyta</taxon>
        <taxon>Tracheophyta</taxon>
        <taxon>Spermatophyta</taxon>
        <taxon>Magnoliopsida</taxon>
        <taxon>eudicotyledons</taxon>
        <taxon>Gunneridae</taxon>
        <taxon>Pentapetalae</taxon>
        <taxon>rosids</taxon>
        <taxon>fabids</taxon>
        <taxon>Fabales</taxon>
        <taxon>Fabaceae</taxon>
        <taxon>Papilionoideae</taxon>
        <taxon>50 kb inversion clade</taxon>
        <taxon>NPAAA clade</taxon>
        <taxon>indigoferoid/millettioid clade</taxon>
        <taxon>Phaseoleae</taxon>
        <taxon>Cajanus</taxon>
    </lineage>
</organism>
<dbReference type="GO" id="GO:0006508">
    <property type="term" value="P:proteolysis"/>
    <property type="evidence" value="ECO:0007669"/>
    <property type="project" value="UniProtKB-KW"/>
</dbReference>
<keyword evidence="1" id="KW-0645">Protease</keyword>
<dbReference type="SUPFAM" id="SSF56672">
    <property type="entry name" value="DNA/RNA polymerases"/>
    <property type="match status" value="1"/>
</dbReference>
<proteinExistence type="predicted"/>
<dbReference type="Pfam" id="PF14223">
    <property type="entry name" value="Retrotran_gag_2"/>
    <property type="match status" value="1"/>
</dbReference>
<dbReference type="InterPro" id="IPR001584">
    <property type="entry name" value="Integrase_cat-core"/>
</dbReference>
<dbReference type="Gramene" id="C.cajan_15385.t">
    <property type="protein sequence ID" value="C.cajan_15385.t"/>
    <property type="gene ID" value="C.cajan_15385"/>
</dbReference>
<dbReference type="GO" id="GO:0046872">
    <property type="term" value="F:metal ion binding"/>
    <property type="evidence" value="ECO:0007669"/>
    <property type="project" value="UniProtKB-KW"/>
</dbReference>
<dbReference type="EMBL" id="CM003610">
    <property type="protein sequence ID" value="KYP61342.1"/>
    <property type="molecule type" value="Genomic_DNA"/>
</dbReference>
<evidence type="ECO:0000256" key="1">
    <source>
        <dbReference type="ARBA" id="ARBA00022670"/>
    </source>
</evidence>
<dbReference type="Pfam" id="PF07727">
    <property type="entry name" value="RVT_2"/>
    <property type="match status" value="1"/>
</dbReference>
<keyword evidence="4" id="KW-0378">Hydrolase</keyword>
<dbReference type="Proteomes" id="UP000075243">
    <property type="component" value="Chromosome 8"/>
</dbReference>
<feature type="region of interest" description="Disordered" evidence="5">
    <location>
        <begin position="226"/>
        <end position="246"/>
    </location>
</feature>
<evidence type="ECO:0000313" key="8">
    <source>
        <dbReference type="Proteomes" id="UP000075243"/>
    </source>
</evidence>
<name>A0A151T2P7_CAJCA</name>
<keyword evidence="3" id="KW-0064">Aspartyl protease</keyword>
<dbReference type="CDD" id="cd09272">
    <property type="entry name" value="RNase_HI_RT_Ty1"/>
    <property type="match status" value="1"/>
</dbReference>
<evidence type="ECO:0000259" key="6">
    <source>
        <dbReference type="PROSITE" id="PS50994"/>
    </source>
</evidence>
<dbReference type="Pfam" id="PF22936">
    <property type="entry name" value="Pol_BBD"/>
    <property type="match status" value="1"/>
</dbReference>
<dbReference type="GO" id="GO:0003676">
    <property type="term" value="F:nucleic acid binding"/>
    <property type="evidence" value="ECO:0007669"/>
    <property type="project" value="InterPro"/>
</dbReference>
<dbReference type="GO" id="GO:0004190">
    <property type="term" value="F:aspartic-type endopeptidase activity"/>
    <property type="evidence" value="ECO:0007669"/>
    <property type="project" value="UniProtKB-KW"/>
</dbReference>
<keyword evidence="8" id="KW-1185">Reference proteome</keyword>
<dbReference type="InterPro" id="IPR013103">
    <property type="entry name" value="RVT_2"/>
</dbReference>
<dbReference type="Gene3D" id="3.30.420.10">
    <property type="entry name" value="Ribonuclease H-like superfamily/Ribonuclease H"/>
    <property type="match status" value="1"/>
</dbReference>
<gene>
    <name evidence="7" type="ORF">KK1_015829</name>
</gene>
<protein>
    <submittedName>
        <fullName evidence="7">Retrovirus-related Pol polyprotein from transposon TNT 1-94</fullName>
    </submittedName>
</protein>
<feature type="compositionally biased region" description="Polar residues" evidence="5">
    <location>
        <begin position="813"/>
        <end position="827"/>
    </location>
</feature>
<sequence>MATSNNSSPFSQFFSNSIAEKLDDSNYLHWRQQIEPVIKSHKLQRFVVNPQIPPRYLTDADRDSDIVNPAYETWEVQDQMLLTWLQSTLSKSILSRVIGSVHSYQVWDKVHEYFHTQTKARARQLRTDLRSTTLDGQSMRDFLTQIKTIADELAGVGSPVSLEEYVDAVLEGLPQEYAPVVSVIESKFVTPPIAEVEALLLAHESRANRFRKQSFSPSINYTQGYSRGSVSGGHSGRRGGRGSGRGRGGRFANFQCQICFKYGHTANVCFYRADVNYQPAESLVLAMVANTSQPGANSSWIPDSGASFHVTGEPQNIHQLEHFDGPDQIFIGNGQGLQINGSGTSIFISPINSQFKFHLNNLLHVPLITKNLLSVSKFAKDNCVFFEFHANHCLVKSQDTNEVLLQGVVGADGLYSFPHLKLQVLDSFNFNKNSDVSSSSTMWHTRLGHPNSHVLKLVLTQCNLLSSNTHVTEFCSSCCVGKSRRLPSSASQTIYSAPLDVIFTDLWGPSHITSFSGYLYYVAFIDAFSKYTWIYPLKSKAETLSVFQQFKAMAELQFNTKIKSVQSDWGGEYRAFTSFLATNGIQHRVICPHTHHQNGVVERKHRHIVEIGLTLLHHASLPLKFWDFAFTTAVYLINRLPSAALNFNVPFTTLFNKSPDYKFLRTFGCACFPFLRPYASHKLNFRSQECVFLGYSNSHKGYKCLSSSGRIYISKDVIFNEHRFPYTDLFQPSLTQNVSPCQYFNLNPDLSPPCTTSTVLSQQPPLPSQIGDSSVSIIPSVSSSQNVSPSSPESSSQNVSSPTSSTAPASIPRTINNHPMQTRSKSGFHNPRIHPSLFLAHSEPKTVKQALADPNWFSAMQQEYNALMLNHTWDLVSLPSDRKAVGCKWVFRVKENADGSIDKLKARLVAKGFHQVHGFDFHETFSPVIKPITIRIILTLALTNNWNLFQLDVNNAFLNGTLEETIYMVQPPGFEAGDKSLVCKLNKALYGLKQAPRQWFNKLKLTLTRFGFQASKCDPSLFQYQHQTHTIFILVYVDDIIITGSSSLLIQQITNQLDSIFSLKQLGSLDYFLGIEVKHLPDKSLVLTQSKYIRDLLFKTNLAEAHGAPSPMFSNCKLSRSGNDFFHDPTFFRSVVGALQYATLTRPEISFAVNKVCQFMATPLDSHWVAVKRILKYLKGTLSYGLHMQPAAVNGPISLTAFCDADWASDIDDRRSTSGSAIFFGPNLISWWSRKQRVIARSSTEAEYRSIAQASAELTWIQALLQELKVPFSTPTLLCDNQSAVAIAHNPVFHSKTKHMEIDVFFVRDKVLSKQLLVYHIPALDQWADLLTKPLSAARFEVLRNKLKVQSFCVKTSP</sequence>
<dbReference type="InterPro" id="IPR036397">
    <property type="entry name" value="RNaseH_sf"/>
</dbReference>
<evidence type="ECO:0000313" key="7">
    <source>
        <dbReference type="EMBL" id="KYP61342.1"/>
    </source>
</evidence>
<feature type="compositionally biased region" description="Low complexity" evidence="5">
    <location>
        <begin position="780"/>
        <end position="810"/>
    </location>
</feature>
<evidence type="ECO:0000256" key="2">
    <source>
        <dbReference type="ARBA" id="ARBA00022723"/>
    </source>
</evidence>
<dbReference type="OMA" id="SELIWIQ"/>
<dbReference type="Pfam" id="PF25597">
    <property type="entry name" value="SH3_retrovirus"/>
    <property type="match status" value="1"/>
</dbReference>
<evidence type="ECO:0000256" key="5">
    <source>
        <dbReference type="SAM" id="MobiDB-lite"/>
    </source>
</evidence>
<dbReference type="GO" id="GO:0015074">
    <property type="term" value="P:DNA integration"/>
    <property type="evidence" value="ECO:0007669"/>
    <property type="project" value="InterPro"/>
</dbReference>
<accession>A0A151T2P7</accession>
<dbReference type="InterPro" id="IPR039537">
    <property type="entry name" value="Retrotran_Ty1/copia-like"/>
</dbReference>
<keyword evidence="2" id="KW-0479">Metal-binding</keyword>
<dbReference type="SUPFAM" id="SSF53098">
    <property type="entry name" value="Ribonuclease H-like"/>
    <property type="match status" value="1"/>
</dbReference>
<feature type="domain" description="Integrase catalytic" evidence="6">
    <location>
        <begin position="494"/>
        <end position="658"/>
    </location>
</feature>
<dbReference type="InterPro" id="IPR057670">
    <property type="entry name" value="SH3_retrovirus"/>
</dbReference>
<dbReference type="InterPro" id="IPR012337">
    <property type="entry name" value="RNaseH-like_sf"/>
</dbReference>
<feature type="region of interest" description="Disordered" evidence="5">
    <location>
        <begin position="780"/>
        <end position="827"/>
    </location>
</feature>
<dbReference type="InterPro" id="IPR025724">
    <property type="entry name" value="GAG-pre-integrase_dom"/>
</dbReference>
<dbReference type="PANTHER" id="PTHR42648:SF26">
    <property type="entry name" value="INTEGRASE CATALYTIC DOMAIN-CONTAINING PROTEIN"/>
    <property type="match status" value="1"/>
</dbReference>
<evidence type="ECO:0000256" key="4">
    <source>
        <dbReference type="ARBA" id="ARBA00022801"/>
    </source>
</evidence>